<protein>
    <recommendedName>
        <fullName evidence="3">PH domain-containing protein</fullName>
    </recommendedName>
</protein>
<dbReference type="EMBL" id="JACPSX010000204">
    <property type="protein sequence ID" value="MBI3015506.1"/>
    <property type="molecule type" value="Genomic_DNA"/>
</dbReference>
<name>A0A932M239_UNCTE</name>
<reference evidence="1" key="1">
    <citation type="submission" date="2020-07" db="EMBL/GenBank/DDBJ databases">
        <title>Huge and variable diversity of episymbiotic CPR bacteria and DPANN archaea in groundwater ecosystems.</title>
        <authorList>
            <person name="He C.Y."/>
            <person name="Keren R."/>
            <person name="Whittaker M."/>
            <person name="Farag I.F."/>
            <person name="Doudna J."/>
            <person name="Cate J.H.D."/>
            <person name="Banfield J.F."/>
        </authorList>
    </citation>
    <scope>NUCLEOTIDE SEQUENCE</scope>
    <source>
        <strain evidence="1">NC_groundwater_717_Ag_S-0.2um_59_8</strain>
    </source>
</reference>
<accession>A0A932M239</accession>
<organism evidence="1 2">
    <name type="scientific">Tectimicrobiota bacterium</name>
    <dbReference type="NCBI Taxonomy" id="2528274"/>
    <lineage>
        <taxon>Bacteria</taxon>
        <taxon>Pseudomonadati</taxon>
        <taxon>Nitrospinota/Tectimicrobiota group</taxon>
        <taxon>Candidatus Tectimicrobiota</taxon>
    </lineage>
</organism>
<dbReference type="Proteomes" id="UP000741360">
    <property type="component" value="Unassembled WGS sequence"/>
</dbReference>
<gene>
    <name evidence="1" type="ORF">HYY65_10705</name>
</gene>
<evidence type="ECO:0000313" key="1">
    <source>
        <dbReference type="EMBL" id="MBI3015506.1"/>
    </source>
</evidence>
<dbReference type="AlphaFoldDB" id="A0A932M239"/>
<evidence type="ECO:0000313" key="2">
    <source>
        <dbReference type="Proteomes" id="UP000741360"/>
    </source>
</evidence>
<evidence type="ECO:0008006" key="3">
    <source>
        <dbReference type="Google" id="ProtNLM"/>
    </source>
</evidence>
<sequence length="151" mass="17020">MEKFKRQPGETVLLKGSVAYIQGEPGLKNFLKGKTTVTECTGILTSKRFVACKKRKFFPWGPLIWLFIVLSKRKIVFAIPLGSFASIQYDKEAKKHLLFKTSDGSEYRLAWTGLFDKPEKWVRAITDAVLESSPGTKSQATEVSVDFVRPS</sequence>
<proteinExistence type="predicted"/>
<comment type="caution">
    <text evidence="1">The sequence shown here is derived from an EMBL/GenBank/DDBJ whole genome shotgun (WGS) entry which is preliminary data.</text>
</comment>